<dbReference type="PANTHER" id="PTHR22572">
    <property type="entry name" value="SUGAR-1-PHOSPHATE GUANYL TRANSFERASE"/>
    <property type="match status" value="1"/>
</dbReference>
<reference key="2">
    <citation type="submission" date="2011-03" db="EMBL/GenBank/DDBJ databases">
        <title>Complete genome sequence of the thermoacidophilic crenarchaeon Thermoproteus uzoniensis 768-20.</title>
        <authorList>
            <person name="Mardanov A.V."/>
            <person name="Gumerov V.M."/>
            <person name="Beletsky A.V."/>
            <person name="Prokofeva M.I."/>
            <person name="Bonch-Osmolovskaya E.A."/>
            <person name="Ravin N.V."/>
            <person name="Skryabin K.G."/>
        </authorList>
    </citation>
    <scope>NUCLEOTIDE SEQUENCE</scope>
    <source>
        <strain>768-20</strain>
    </source>
</reference>
<dbReference type="eggNOG" id="arCOG00663">
    <property type="taxonomic scope" value="Archaea"/>
</dbReference>
<protein>
    <submittedName>
        <fullName evidence="2">Nucleotidyl transferase</fullName>
    </submittedName>
</protein>
<evidence type="ECO:0000313" key="3">
    <source>
        <dbReference type="Proteomes" id="UP000008138"/>
    </source>
</evidence>
<dbReference type="InterPro" id="IPR005835">
    <property type="entry name" value="NTP_transferase_dom"/>
</dbReference>
<dbReference type="Proteomes" id="UP000008138">
    <property type="component" value="Chromosome"/>
</dbReference>
<dbReference type="SUPFAM" id="SSF53448">
    <property type="entry name" value="Nucleotide-diphospho-sugar transferases"/>
    <property type="match status" value="1"/>
</dbReference>
<keyword evidence="3" id="KW-1185">Reference proteome</keyword>
<dbReference type="KEGG" id="tuz:TUZN_0662"/>
<dbReference type="Pfam" id="PF00483">
    <property type="entry name" value="NTP_transferase"/>
    <property type="match status" value="1"/>
</dbReference>
<gene>
    <name evidence="2" type="ordered locus">TUZN_0662</name>
</gene>
<dbReference type="InterPro" id="IPR029044">
    <property type="entry name" value="Nucleotide-diphossugar_trans"/>
</dbReference>
<reference evidence="2 3" key="1">
    <citation type="journal article" date="2011" name="J. Bacteriol.">
        <title>Complete genome sequence of the thermoacidophilic crenarchaeon Thermoproteus uzoniensis 768-20.</title>
        <authorList>
            <person name="Mardanov A.V."/>
            <person name="Gumerov V.M."/>
            <person name="Beletsky A.V."/>
            <person name="Prokofeva M.I."/>
            <person name="Bonch-Osmolovskaya E.A."/>
            <person name="Ravin N.V."/>
            <person name="Skryabin K.G."/>
        </authorList>
    </citation>
    <scope>NUCLEOTIDE SEQUENCE [LARGE SCALE GENOMIC DNA]</scope>
    <source>
        <strain evidence="2 3">768-20</strain>
    </source>
</reference>
<dbReference type="CDD" id="cd04181">
    <property type="entry name" value="NTP_transferase"/>
    <property type="match status" value="1"/>
</dbReference>
<dbReference type="AlphaFoldDB" id="F2L498"/>
<name>F2L498_THEU7</name>
<dbReference type="OrthoDB" id="15372at2157"/>
<dbReference type="GeneID" id="10360203"/>
<dbReference type="STRING" id="999630.TUZN_0662"/>
<organism evidence="2 3">
    <name type="scientific">Thermoproteus uzoniensis (strain 768-20)</name>
    <dbReference type="NCBI Taxonomy" id="999630"/>
    <lineage>
        <taxon>Archaea</taxon>
        <taxon>Thermoproteota</taxon>
        <taxon>Thermoprotei</taxon>
        <taxon>Thermoproteales</taxon>
        <taxon>Thermoproteaceae</taxon>
        <taxon>Thermoproteus</taxon>
    </lineage>
</organism>
<dbReference type="GO" id="GO:0016740">
    <property type="term" value="F:transferase activity"/>
    <property type="evidence" value="ECO:0007669"/>
    <property type="project" value="UniProtKB-KW"/>
</dbReference>
<proteinExistence type="predicted"/>
<sequence>MRALILAGGFGKRLYPLTSEVPKPLLSVAGKPILVRQIEWLRGQGFRDFVLAVGYLRHKVFEALGDGRRLGVRIFYSVEEEPLGTAGAIKNAAPFLDDDVFVATNGDVVTDISVKPLLDALSDADAAIALVPLRSPYGVVEVDGDGYVSAFREKPVLEGYLINAGVYAMRREVLGLLPEKGNIEETTFPQLAKKRRLKAVVYRDAFWRSIDTVKDLEEVERILGGDGKP</sequence>
<evidence type="ECO:0000259" key="1">
    <source>
        <dbReference type="Pfam" id="PF00483"/>
    </source>
</evidence>
<dbReference type="InterPro" id="IPR050486">
    <property type="entry name" value="Mannose-1P_guanyltransferase"/>
</dbReference>
<feature type="domain" description="Nucleotidyl transferase" evidence="1">
    <location>
        <begin position="3"/>
        <end position="220"/>
    </location>
</feature>
<accession>F2L498</accession>
<dbReference type="RefSeq" id="WP_013679490.1">
    <property type="nucleotide sequence ID" value="NC_015315.1"/>
</dbReference>
<dbReference type="Gene3D" id="3.90.550.10">
    <property type="entry name" value="Spore Coat Polysaccharide Biosynthesis Protein SpsA, Chain A"/>
    <property type="match status" value="1"/>
</dbReference>
<dbReference type="EMBL" id="CP002590">
    <property type="protein sequence ID" value="AEA12154.1"/>
    <property type="molecule type" value="Genomic_DNA"/>
</dbReference>
<evidence type="ECO:0000313" key="2">
    <source>
        <dbReference type="EMBL" id="AEA12154.1"/>
    </source>
</evidence>
<keyword evidence="2" id="KW-0808">Transferase</keyword>
<dbReference type="HOGENOM" id="CLU_029499_2_2_2"/>